<accession>A0ABU0C5A2</accession>
<keyword evidence="5" id="KW-1185">Reference proteome</keyword>
<organism evidence="4 5">
    <name type="scientific">Rhodopseudomonas julia</name>
    <dbReference type="NCBI Taxonomy" id="200617"/>
    <lineage>
        <taxon>Bacteria</taxon>
        <taxon>Pseudomonadati</taxon>
        <taxon>Pseudomonadota</taxon>
        <taxon>Alphaproteobacteria</taxon>
        <taxon>Hyphomicrobiales</taxon>
        <taxon>Nitrobacteraceae</taxon>
        <taxon>Rhodopseudomonas</taxon>
    </lineage>
</organism>
<feature type="transmembrane region" description="Helical" evidence="3">
    <location>
        <begin position="33"/>
        <end position="61"/>
    </location>
</feature>
<proteinExistence type="inferred from homology"/>
<evidence type="ECO:0000256" key="3">
    <source>
        <dbReference type="SAM" id="Phobius"/>
    </source>
</evidence>
<dbReference type="InterPro" id="IPR048254">
    <property type="entry name" value="CDP_ALCOHOL_P_TRANSF_CS"/>
</dbReference>
<feature type="transmembrane region" description="Helical" evidence="3">
    <location>
        <begin position="82"/>
        <end position="103"/>
    </location>
</feature>
<keyword evidence="3" id="KW-1133">Transmembrane helix</keyword>
<feature type="transmembrane region" description="Helical" evidence="3">
    <location>
        <begin position="154"/>
        <end position="173"/>
    </location>
</feature>
<comment type="similarity">
    <text evidence="2">Belongs to the CDP-alcohol phosphatidyltransferase class-I family.</text>
</comment>
<evidence type="ECO:0000313" key="5">
    <source>
        <dbReference type="Proteomes" id="UP001230253"/>
    </source>
</evidence>
<dbReference type="RefSeq" id="WP_307153314.1">
    <property type="nucleotide sequence ID" value="NZ_JAUSUK010000001.1"/>
</dbReference>
<feature type="transmembrane region" description="Helical" evidence="3">
    <location>
        <begin position="109"/>
        <end position="133"/>
    </location>
</feature>
<dbReference type="PROSITE" id="PS00379">
    <property type="entry name" value="CDP_ALCOHOL_P_TRANSF"/>
    <property type="match status" value="1"/>
</dbReference>
<sequence>MLDGLIRKQIEPGLNSLGRMLAGRGVTADQVTLAGFGLALVAAGAIVVEAYVLAFVLILLGRLADGLDGAVARATRLSDRGGFLDITLDFAFYGLVPAAFALADPDANALAAAILLLAFYVNGASFLAFAVMAEKKKITTDQRGVKSLYFTTGLMEGAETVIFFLAFCLFPAFFSPLAYLFAALCAVTTTSRILLGWRTF</sequence>
<dbReference type="InterPro" id="IPR000462">
    <property type="entry name" value="CDP-OH_P_trans"/>
</dbReference>
<evidence type="ECO:0000313" key="4">
    <source>
        <dbReference type="EMBL" id="MDQ0325086.1"/>
    </source>
</evidence>
<keyword evidence="3" id="KW-0472">Membrane</keyword>
<evidence type="ECO:0000256" key="2">
    <source>
        <dbReference type="RuleBase" id="RU003750"/>
    </source>
</evidence>
<name>A0ABU0C5A2_9BRAD</name>
<keyword evidence="1 2" id="KW-0808">Transferase</keyword>
<comment type="caution">
    <text evidence="4">The sequence shown here is derived from an EMBL/GenBank/DDBJ whole genome shotgun (WGS) entry which is preliminary data.</text>
</comment>
<gene>
    <name evidence="4" type="ORF">J2R99_000935</name>
</gene>
<reference evidence="4 5" key="1">
    <citation type="submission" date="2023-07" db="EMBL/GenBank/DDBJ databases">
        <title>Genomic Encyclopedia of Type Strains, Phase IV (KMG-IV): sequencing the most valuable type-strain genomes for metagenomic binning, comparative biology and taxonomic classification.</title>
        <authorList>
            <person name="Goeker M."/>
        </authorList>
    </citation>
    <scope>NUCLEOTIDE SEQUENCE [LARGE SCALE GENOMIC DNA]</scope>
    <source>
        <strain evidence="4 5">DSM 11549</strain>
    </source>
</reference>
<keyword evidence="3" id="KW-0812">Transmembrane</keyword>
<dbReference type="Gene3D" id="1.20.120.1760">
    <property type="match status" value="1"/>
</dbReference>
<dbReference type="InterPro" id="IPR043130">
    <property type="entry name" value="CDP-OH_PTrfase_TM_dom"/>
</dbReference>
<dbReference type="EMBL" id="JAUSUK010000001">
    <property type="protein sequence ID" value="MDQ0325086.1"/>
    <property type="molecule type" value="Genomic_DNA"/>
</dbReference>
<dbReference type="Pfam" id="PF01066">
    <property type="entry name" value="CDP-OH_P_transf"/>
    <property type="match status" value="1"/>
</dbReference>
<evidence type="ECO:0000256" key="1">
    <source>
        <dbReference type="ARBA" id="ARBA00022679"/>
    </source>
</evidence>
<dbReference type="Proteomes" id="UP001230253">
    <property type="component" value="Unassembled WGS sequence"/>
</dbReference>
<protein>
    <submittedName>
        <fullName evidence="4">Phosphatidylglycerophosphate synthase</fullName>
    </submittedName>
</protein>